<reference evidence="8 9" key="1">
    <citation type="journal article" date="2001" name="J. Virol.">
        <title>Analysis and characterization of the complete genome of tupaia (tree shrew) herpesvirus.</title>
        <authorList>
            <person name="Bahr U."/>
            <person name="Darai G."/>
        </authorList>
    </citation>
    <scope>NUCLEOTIDE SEQUENCE [LARGE SCALE GENOMIC DNA]</scope>
    <source>
        <strain evidence="8">2</strain>
    </source>
</reference>
<protein>
    <recommendedName>
        <fullName evidence="5">Ribonucleoside-diphosphate reductase large subunit-like protein</fullName>
    </recommendedName>
</protein>
<keyword evidence="2 5" id="KW-0946">Virion</keyword>
<dbReference type="PROSITE" id="PS00089">
    <property type="entry name" value="RIBORED_LARGE"/>
    <property type="match status" value="1"/>
</dbReference>
<dbReference type="PANTHER" id="PTHR11573">
    <property type="entry name" value="RIBONUCLEOSIDE-DIPHOSPHATE REDUCTASE LARGE CHAIN"/>
    <property type="match status" value="1"/>
</dbReference>
<dbReference type="PANTHER" id="PTHR11573:SF6">
    <property type="entry name" value="RIBONUCLEOSIDE-DIPHOSPHATE REDUCTASE LARGE SUBUNIT"/>
    <property type="match status" value="1"/>
</dbReference>
<dbReference type="GO" id="GO:0044423">
    <property type="term" value="C:virion component"/>
    <property type="evidence" value="ECO:0007669"/>
    <property type="project" value="UniProtKB-UniRule"/>
</dbReference>
<organism evidence="8 9">
    <name type="scientific">Tupaiid herpesvirus 1 (strain 1)</name>
    <name type="common">TuHV-1</name>
    <name type="synonym">Herpesvirus tupaia (strain 1)</name>
    <dbReference type="NCBI Taxonomy" id="10397"/>
    <lineage>
        <taxon>Viruses</taxon>
        <taxon>Duplodnaviria</taxon>
        <taxon>Heunggongvirae</taxon>
        <taxon>Peploviricota</taxon>
        <taxon>Herviviricetes</taxon>
        <taxon>Herpesvirales</taxon>
        <taxon>Orthoherpesviridae</taxon>
        <taxon>Betaherpesvirinae</taxon>
        <taxon>Quwivirus</taxon>
        <taxon>Quwivirus tupaiidbeta1</taxon>
    </lineage>
</organism>
<keyword evidence="9" id="KW-1185">Reference proteome</keyword>
<dbReference type="HAMAP" id="MF_04027">
    <property type="entry name" value="HSV_RIR1_betahv"/>
    <property type="match status" value="1"/>
</dbReference>
<feature type="compositionally biased region" description="Basic and acidic residues" evidence="6">
    <location>
        <begin position="1"/>
        <end position="11"/>
    </location>
</feature>
<name>Q91TP4_TUHV1</name>
<dbReference type="InterPro" id="IPR039718">
    <property type="entry name" value="Rrm1"/>
</dbReference>
<keyword evidence="4 5" id="KW-1035">Host cytoplasm</keyword>
<dbReference type="InterPro" id="IPR013346">
    <property type="entry name" value="NrdE_NrdA_C"/>
</dbReference>
<dbReference type="PRINTS" id="PR01183">
    <property type="entry name" value="RIBORDTASEM1"/>
</dbReference>
<feature type="domain" description="Ribonucleotide reductase large subunit" evidence="7">
    <location>
        <begin position="871"/>
        <end position="893"/>
    </location>
</feature>
<evidence type="ECO:0000313" key="8">
    <source>
        <dbReference type="EMBL" id="AAK57093.1"/>
    </source>
</evidence>
<feature type="compositionally biased region" description="Low complexity" evidence="6">
    <location>
        <begin position="117"/>
        <end position="130"/>
    </location>
</feature>
<accession>Q91TP4</accession>
<dbReference type="OrthoDB" id="2980at10239"/>
<comment type="function">
    <text evidence="5">Does not possess a ribonucleotide reductase activity. Betaherpesviruses probably use another strategy to expand the dNTP pool in a quiescent host cell.</text>
</comment>
<evidence type="ECO:0000256" key="5">
    <source>
        <dbReference type="HAMAP-Rule" id="MF_04027"/>
    </source>
</evidence>
<dbReference type="GO" id="GO:0005524">
    <property type="term" value="F:ATP binding"/>
    <property type="evidence" value="ECO:0007669"/>
    <property type="project" value="TreeGrafter"/>
</dbReference>
<dbReference type="Pfam" id="PF02867">
    <property type="entry name" value="Ribonuc_red_lgC"/>
    <property type="match status" value="1"/>
</dbReference>
<sequence length="1035" mass="112619">MAEGRPPKRPESGASGAAKKDAKKTAKDDDPFPYSDVRIGGQGTWVHIRGCEGVQIGSGLRTTIRSGSTSGAAAAATVAAAAAAAAASAPSWLRIDDSYNVQIGGWPSRRRAAEKPGSSSTASEPAAAGTAAGAGTATVAGTAATTETTAAVGSTVETTAGSDAASAGATTSEPAVVSTEPGDDETSFGIFSVTGAGSFGDDFEVIRLDESPGERRRRNATASWDVSLESSPPSSSATTRTTTTTSTAATTEMAVPEAPPIPPATATGRRLPLQDRYDGQGKFRPIRCYCHGELGWVRYCVDWTSPAAGEEADALIERLERSVRLGPAERGRELFHVVFFGAGRLVQHHREMDYCLGARYLQTNPDLGSCATKPYARTDRFTPAVSDYLAEHGARVCDAAKRCRRRYDKRRRTLLSSLTYVNEIANVLDGREECPLAVAVRVALALAVRSTEVCYGGSYLKVLAMDETQEVFEQYLDDLYSERLLGSVNALAQAGLNESAPQEGFSGRIDDQDVEVWLDENAQRLLGMMKDGLALSLNVTRGYGHAVDVIYLLAAQARLCRSRQRRATFVRVYFDLWHTQAAAILELIERSASGLDGVEFAVNVPNLFFERERHAKSHWTMFPYEHCAELNERTGAEFATVYVQKERNRCGWSVSLGWLYARLVRAVLTGRLAVVFPDNVGVYGPLLGTMQNVPTLGPHVDMLNVCVERHVPVVRFNVNVDDCYEENVPDGRVSEMDLYIVSSGLAISLCHFRRLVRAAVVAGDLLLEEIFEQQGPQLGVAFQRYRPLCVGYSGLHTLLLRVGVEYDSDEAVTVAERLAEHLYYEALRTSVDLCIAGLPACSWFGHTRYSRGLFAFERHGRRPCSVPERLWDALREDMSAFGMRNAQLVSLGPGWEQARLAGVSASFYPLPHRAFREPCRFPGVDASVLEAVAPFGGADEQERRPSIRMPGVSHVLAERVQLLRSARPSCRLAPDLPPGTAYRLSRAQEPYVDHAVAPVIYVKRAAAEETVAVCLKMANRHGAKVGVYKCCVREK</sequence>
<dbReference type="GO" id="GO:0009263">
    <property type="term" value="P:deoxyribonucleotide biosynthetic process"/>
    <property type="evidence" value="ECO:0007669"/>
    <property type="project" value="TreeGrafter"/>
</dbReference>
<feature type="region of interest" description="Disordered" evidence="6">
    <location>
        <begin position="159"/>
        <end position="190"/>
    </location>
</feature>
<gene>
    <name evidence="5" type="primary">RIR1</name>
</gene>
<dbReference type="KEGG" id="vg:921227"/>
<feature type="region of interest" description="Disordered" evidence="6">
    <location>
        <begin position="1"/>
        <end position="37"/>
    </location>
</feature>
<dbReference type="SUPFAM" id="SSF51998">
    <property type="entry name" value="PFL-like glycyl radical enzymes"/>
    <property type="match status" value="1"/>
</dbReference>
<evidence type="ECO:0000256" key="2">
    <source>
        <dbReference type="ARBA" id="ARBA00022844"/>
    </source>
</evidence>
<keyword evidence="3 5" id="KW-0426">Late protein</keyword>
<dbReference type="GO" id="GO:0030430">
    <property type="term" value="C:host cell cytoplasm"/>
    <property type="evidence" value="ECO:0007669"/>
    <property type="project" value="UniProtKB-SubCell"/>
</dbReference>
<comment type="subcellular location">
    <subcellularLocation>
        <location evidence="5">Virion</location>
    </subcellularLocation>
    <subcellularLocation>
        <location evidence="5">Host cytoplasm</location>
    </subcellularLocation>
</comment>
<evidence type="ECO:0000256" key="1">
    <source>
        <dbReference type="ARBA" id="ARBA00010406"/>
    </source>
</evidence>
<feature type="compositionally biased region" description="Low complexity" evidence="6">
    <location>
        <begin position="159"/>
        <end position="172"/>
    </location>
</feature>
<proteinExistence type="inferred from homology"/>
<dbReference type="EMBL" id="AF281817">
    <property type="protein sequence ID" value="AAK57093.1"/>
    <property type="molecule type" value="Genomic_DNA"/>
</dbReference>
<evidence type="ECO:0000256" key="3">
    <source>
        <dbReference type="ARBA" id="ARBA00022921"/>
    </source>
</evidence>
<feature type="region of interest" description="Disordered" evidence="6">
    <location>
        <begin position="210"/>
        <end position="272"/>
    </location>
</feature>
<organismHost>
    <name type="scientific">Tupaia belangeri</name>
    <name type="common">Common tree shrew</name>
    <name type="synonym">Tupaia glis belangeri</name>
    <dbReference type="NCBI Taxonomy" id="37347"/>
</organismHost>
<evidence type="ECO:0000256" key="6">
    <source>
        <dbReference type="SAM" id="MobiDB-lite"/>
    </source>
</evidence>
<feature type="compositionally biased region" description="Low complexity" evidence="6">
    <location>
        <begin position="230"/>
        <end position="256"/>
    </location>
</feature>
<dbReference type="InterPro" id="IPR034716">
    <property type="entry name" value="HSV_RIR1_betahv"/>
</dbReference>
<comment type="caution">
    <text evidence="5">Lacks the conserved sequence Asn-x-Cys-x-Glu essential for ribonucleotide reductase activity.</text>
</comment>
<dbReference type="RefSeq" id="NP_116398.1">
    <property type="nucleotide sequence ID" value="NC_002794.1"/>
</dbReference>
<evidence type="ECO:0000259" key="7">
    <source>
        <dbReference type="PROSITE" id="PS00089"/>
    </source>
</evidence>
<dbReference type="Proteomes" id="UP000137095">
    <property type="component" value="Segment"/>
</dbReference>
<evidence type="ECO:0000256" key="4">
    <source>
        <dbReference type="ARBA" id="ARBA00023200"/>
    </source>
</evidence>
<dbReference type="Gene3D" id="3.20.70.20">
    <property type="match status" value="1"/>
</dbReference>
<dbReference type="GO" id="GO:0004748">
    <property type="term" value="F:ribonucleoside-diphosphate reductase activity, thioredoxin disulfide as acceptor"/>
    <property type="evidence" value="ECO:0007669"/>
    <property type="project" value="TreeGrafter"/>
</dbReference>
<comment type="similarity">
    <text evidence="1 5">Belongs to the ribonucleoside diphosphate reductase large chain family.</text>
</comment>
<feature type="compositionally biased region" description="Basic and acidic residues" evidence="6">
    <location>
        <begin position="18"/>
        <end position="30"/>
    </location>
</feature>
<feature type="region of interest" description="Disordered" evidence="6">
    <location>
        <begin position="109"/>
        <end position="130"/>
    </location>
</feature>
<dbReference type="InterPro" id="IPR000788">
    <property type="entry name" value="RNR_lg_C"/>
</dbReference>
<evidence type="ECO:0000313" key="9">
    <source>
        <dbReference type="Proteomes" id="UP000137095"/>
    </source>
</evidence>